<dbReference type="AlphaFoldDB" id="A0A9X6YMJ4"/>
<evidence type="ECO:0000313" key="2">
    <source>
        <dbReference type="Proteomes" id="UP000220691"/>
    </source>
</evidence>
<sequence length="78" mass="9661">MLFRRGKSNKKEKEFKAIENMLIDAKMKIDSYNLDLKNVEYTETKELLNREIRHLREFIDTLKITYTEYEKNMQRKER</sequence>
<organism evidence="1 2">
    <name type="scientific">Bacillus cereus</name>
    <dbReference type="NCBI Taxonomy" id="1396"/>
    <lineage>
        <taxon>Bacteria</taxon>
        <taxon>Bacillati</taxon>
        <taxon>Bacillota</taxon>
        <taxon>Bacilli</taxon>
        <taxon>Bacillales</taxon>
        <taxon>Bacillaceae</taxon>
        <taxon>Bacillus</taxon>
        <taxon>Bacillus cereus group</taxon>
    </lineage>
</organism>
<proteinExistence type="predicted"/>
<dbReference type="RefSeq" id="WP_016085018.1">
    <property type="nucleotide sequence ID" value="NZ_NUAN01000071.1"/>
</dbReference>
<evidence type="ECO:0000313" key="1">
    <source>
        <dbReference type="EMBL" id="PEN97861.1"/>
    </source>
</evidence>
<protein>
    <submittedName>
        <fullName evidence="1">Uncharacterized protein</fullName>
    </submittedName>
</protein>
<dbReference type="Proteomes" id="UP000220691">
    <property type="component" value="Unassembled WGS sequence"/>
</dbReference>
<accession>A0A9X6YMJ4</accession>
<reference evidence="1 2" key="1">
    <citation type="submission" date="2017-09" db="EMBL/GenBank/DDBJ databases">
        <title>Large-scale bioinformatics analysis of Bacillus genomes uncovers conserved roles of natural products in bacterial physiology.</title>
        <authorList>
            <consortium name="Agbiome Team Llc"/>
            <person name="Bleich R.M."/>
            <person name="Kirk G.J."/>
            <person name="Santa Maria K.C."/>
            <person name="Allen S.E."/>
            <person name="Farag S."/>
            <person name="Shank E.A."/>
            <person name="Bowers A."/>
        </authorList>
    </citation>
    <scope>NUCLEOTIDE SEQUENCE [LARGE SCALE GENOMIC DNA]</scope>
    <source>
        <strain evidence="1 2">AFS027647</strain>
    </source>
</reference>
<comment type="caution">
    <text evidence="1">The sequence shown here is derived from an EMBL/GenBank/DDBJ whole genome shotgun (WGS) entry which is preliminary data.</text>
</comment>
<dbReference type="EMBL" id="NUAN01000071">
    <property type="protein sequence ID" value="PEN97861.1"/>
    <property type="molecule type" value="Genomic_DNA"/>
</dbReference>
<name>A0A9X6YMJ4_BACCE</name>
<gene>
    <name evidence="1" type="ORF">CN553_12555</name>
</gene>